<dbReference type="EMBL" id="MPDP01000260">
    <property type="protein sequence ID" value="KAK1466213.1"/>
    <property type="molecule type" value="Genomic_DNA"/>
</dbReference>
<gene>
    <name evidence="1" type="ORF">CCUS01_01061</name>
</gene>
<sequence length="165" mass="18104">MSDKSTVVEEEYDVLLCPAQYGVLCKDRYASGYLEVVASTVGACLRAKYRRIPPPLRFISACLARSGEEVDGMLDGGWRNKGQARAGYARHWMTVGVGMDEREFEELKTTIGTIFARDVGTVGGPWTLRCQAAYSLHPFISDLAQRDGPTSGATLQPALIIDVRL</sequence>
<comment type="caution">
    <text evidence="1">The sequence shown here is derived from an EMBL/GenBank/DDBJ whole genome shotgun (WGS) entry which is preliminary data.</text>
</comment>
<dbReference type="AlphaFoldDB" id="A0AAI9UWP5"/>
<reference evidence="1" key="1">
    <citation type="submission" date="2016-11" db="EMBL/GenBank/DDBJ databases">
        <title>The genome sequence of Colletotrichum cuscutae.</title>
        <authorList>
            <person name="Baroncelli R."/>
        </authorList>
    </citation>
    <scope>NUCLEOTIDE SEQUENCE</scope>
    <source>
        <strain evidence="1">IMI 304802</strain>
    </source>
</reference>
<keyword evidence="2" id="KW-1185">Reference proteome</keyword>
<protein>
    <submittedName>
        <fullName evidence="1">Uncharacterized protein</fullName>
    </submittedName>
</protein>
<accession>A0AAI9UWP5</accession>
<name>A0AAI9UWP5_9PEZI</name>
<proteinExistence type="predicted"/>
<evidence type="ECO:0000313" key="1">
    <source>
        <dbReference type="EMBL" id="KAK1466213.1"/>
    </source>
</evidence>
<organism evidence="1 2">
    <name type="scientific">Colletotrichum cuscutae</name>
    <dbReference type="NCBI Taxonomy" id="1209917"/>
    <lineage>
        <taxon>Eukaryota</taxon>
        <taxon>Fungi</taxon>
        <taxon>Dikarya</taxon>
        <taxon>Ascomycota</taxon>
        <taxon>Pezizomycotina</taxon>
        <taxon>Sordariomycetes</taxon>
        <taxon>Hypocreomycetidae</taxon>
        <taxon>Glomerellales</taxon>
        <taxon>Glomerellaceae</taxon>
        <taxon>Colletotrichum</taxon>
        <taxon>Colletotrichum acutatum species complex</taxon>
    </lineage>
</organism>
<evidence type="ECO:0000313" key="2">
    <source>
        <dbReference type="Proteomes" id="UP001239213"/>
    </source>
</evidence>
<dbReference type="Proteomes" id="UP001239213">
    <property type="component" value="Unassembled WGS sequence"/>
</dbReference>